<dbReference type="GO" id="GO:0004518">
    <property type="term" value="F:nuclease activity"/>
    <property type="evidence" value="ECO:0007669"/>
    <property type="project" value="UniProtKB-KW"/>
</dbReference>
<dbReference type="OMA" id="DVWEMCG"/>
<dbReference type="EnsemblMetazoa" id="tetur03g08260.1">
    <property type="protein sequence ID" value="tetur03g08260.1"/>
    <property type="gene ID" value="tetur03g08260"/>
</dbReference>
<keyword evidence="6" id="KW-0479">Metal-binding</keyword>
<organism evidence="14 15">
    <name type="scientific">Tetranychus urticae</name>
    <name type="common">Two-spotted spider mite</name>
    <dbReference type="NCBI Taxonomy" id="32264"/>
    <lineage>
        <taxon>Eukaryota</taxon>
        <taxon>Metazoa</taxon>
        <taxon>Ecdysozoa</taxon>
        <taxon>Arthropoda</taxon>
        <taxon>Chelicerata</taxon>
        <taxon>Arachnida</taxon>
        <taxon>Acari</taxon>
        <taxon>Acariformes</taxon>
        <taxon>Trombidiformes</taxon>
        <taxon>Prostigmata</taxon>
        <taxon>Eleutherengona</taxon>
        <taxon>Raphignathae</taxon>
        <taxon>Tetranychoidea</taxon>
        <taxon>Tetranychidae</taxon>
        <taxon>Tetranychus</taxon>
    </lineage>
</organism>
<reference evidence="15" key="1">
    <citation type="submission" date="2011-08" db="EMBL/GenBank/DDBJ databases">
        <authorList>
            <person name="Rombauts S."/>
        </authorList>
    </citation>
    <scope>NUCLEOTIDE SEQUENCE</scope>
    <source>
        <strain evidence="15">London</strain>
    </source>
</reference>
<sequence length="295" mass="33848">MDIQIVDGSSQDSNNVITLEDGDDCESTKMEEPDEFTLITWNIDGLSDKNLSIRTKGACDIVNKIKTDVVFFQEVVPESESIISRMLTDYKLIYGRTGDQYIGEYYTVTCLREKTVKHLDHKIIDFEYTDMGRNIIDVNAIISGTKLRFLNTHLESTREGAINRQRQLQKCFQLVNSSPQDVSVLFGGDLNLRDTEVTSLGGPNSKIKDVWQLTGSRKECQFTWDMTRNDNLKLEAMGRNGFKPRFRFDRLYFRDSIPSEIAPEYFGLIGIERLKPHVCFPSDHWGILAAFKFLK</sequence>
<dbReference type="InterPro" id="IPR036691">
    <property type="entry name" value="Endo/exonu/phosph_ase_sf"/>
</dbReference>
<comment type="subcellular location">
    <subcellularLocation>
        <location evidence="3">Nucleus</location>
        <location evidence="3">PML body</location>
    </subcellularLocation>
</comment>
<dbReference type="InterPro" id="IPR005135">
    <property type="entry name" value="Endo/exonuclease/phosphatase"/>
</dbReference>
<keyword evidence="5" id="KW-0540">Nuclease</keyword>
<keyword evidence="8" id="KW-0378">Hydrolase</keyword>
<evidence type="ECO:0000256" key="2">
    <source>
        <dbReference type="ARBA" id="ARBA00001946"/>
    </source>
</evidence>
<accession>T1K0L9</accession>
<dbReference type="GO" id="GO:0003697">
    <property type="term" value="F:single-stranded DNA binding"/>
    <property type="evidence" value="ECO:0007669"/>
    <property type="project" value="TreeGrafter"/>
</dbReference>
<evidence type="ECO:0000256" key="1">
    <source>
        <dbReference type="ARBA" id="ARBA00001936"/>
    </source>
</evidence>
<feature type="domain" description="Endonuclease/exonuclease/phosphatase" evidence="13">
    <location>
        <begin position="39"/>
        <end position="254"/>
    </location>
</feature>
<dbReference type="OrthoDB" id="9975959at2759"/>
<keyword evidence="15" id="KW-1185">Reference proteome</keyword>
<dbReference type="GO" id="GO:0005737">
    <property type="term" value="C:cytoplasm"/>
    <property type="evidence" value="ECO:0007669"/>
    <property type="project" value="TreeGrafter"/>
</dbReference>
<dbReference type="eggNOG" id="KOG2756">
    <property type="taxonomic scope" value="Eukaryota"/>
</dbReference>
<dbReference type="HOGENOM" id="CLU_047318_1_0_1"/>
<name>T1K0L9_TETUR</name>
<dbReference type="SUPFAM" id="SSF56219">
    <property type="entry name" value="DNase I-like"/>
    <property type="match status" value="1"/>
</dbReference>
<evidence type="ECO:0000256" key="4">
    <source>
        <dbReference type="ARBA" id="ARBA00017870"/>
    </source>
</evidence>
<dbReference type="InterPro" id="IPR051547">
    <property type="entry name" value="TDP2-like"/>
</dbReference>
<protein>
    <recommendedName>
        <fullName evidence="4">Tyrosyl-DNA phosphodiesterase 2</fullName>
    </recommendedName>
    <alternativeName>
        <fullName evidence="12">5'-tyrosyl-DNA phosphodiesterase</fullName>
    </alternativeName>
</protein>
<dbReference type="GO" id="GO:0046872">
    <property type="term" value="F:metal ion binding"/>
    <property type="evidence" value="ECO:0007669"/>
    <property type="project" value="UniProtKB-KW"/>
</dbReference>
<reference evidence="14" key="2">
    <citation type="submission" date="2015-06" db="UniProtKB">
        <authorList>
            <consortium name="EnsemblMetazoa"/>
        </authorList>
    </citation>
    <scope>IDENTIFICATION</scope>
</reference>
<evidence type="ECO:0000313" key="14">
    <source>
        <dbReference type="EnsemblMetazoa" id="tetur03g08260.1"/>
    </source>
</evidence>
<proteinExistence type="predicted"/>
<keyword evidence="11" id="KW-0539">Nucleus</keyword>
<dbReference type="AlphaFoldDB" id="T1K0L9"/>
<dbReference type="STRING" id="32264.T1K0L9"/>
<keyword evidence="9" id="KW-0460">Magnesium</keyword>
<keyword evidence="7" id="KW-0227">DNA damage</keyword>
<dbReference type="GO" id="GO:0016605">
    <property type="term" value="C:PML body"/>
    <property type="evidence" value="ECO:0007669"/>
    <property type="project" value="UniProtKB-SubCell"/>
</dbReference>
<evidence type="ECO:0000256" key="12">
    <source>
        <dbReference type="ARBA" id="ARBA00031304"/>
    </source>
</evidence>
<dbReference type="FunFam" id="3.60.10.10:FF:000024">
    <property type="entry name" value="Tyrosyl-DNA phosphodiesterase 2"/>
    <property type="match status" value="1"/>
</dbReference>
<evidence type="ECO:0000313" key="15">
    <source>
        <dbReference type="Proteomes" id="UP000015104"/>
    </source>
</evidence>
<dbReference type="GO" id="GO:0006302">
    <property type="term" value="P:double-strand break repair"/>
    <property type="evidence" value="ECO:0007669"/>
    <property type="project" value="TreeGrafter"/>
</dbReference>
<comment type="cofactor">
    <cofactor evidence="2">
        <name>Mg(2+)</name>
        <dbReference type="ChEBI" id="CHEBI:18420"/>
    </cofactor>
</comment>
<evidence type="ECO:0000256" key="5">
    <source>
        <dbReference type="ARBA" id="ARBA00022722"/>
    </source>
</evidence>
<dbReference type="PANTHER" id="PTHR15822">
    <property type="entry name" value="TRAF AND TNF RECEPTOR-ASSOCIATED PROTEIN"/>
    <property type="match status" value="1"/>
</dbReference>
<dbReference type="PANTHER" id="PTHR15822:SF4">
    <property type="entry name" value="TYROSYL-DNA PHOSPHODIESTERASE 2"/>
    <property type="match status" value="1"/>
</dbReference>
<dbReference type="Proteomes" id="UP000015104">
    <property type="component" value="Unassembled WGS sequence"/>
</dbReference>
<evidence type="ECO:0000256" key="3">
    <source>
        <dbReference type="ARBA" id="ARBA00004322"/>
    </source>
</evidence>
<dbReference type="Gene3D" id="3.60.10.10">
    <property type="entry name" value="Endonuclease/exonuclease/phosphatase"/>
    <property type="match status" value="1"/>
</dbReference>
<evidence type="ECO:0000259" key="13">
    <source>
        <dbReference type="Pfam" id="PF03372"/>
    </source>
</evidence>
<dbReference type="KEGG" id="tut:107359321"/>
<evidence type="ECO:0000256" key="7">
    <source>
        <dbReference type="ARBA" id="ARBA00022763"/>
    </source>
</evidence>
<evidence type="ECO:0000256" key="11">
    <source>
        <dbReference type="ARBA" id="ARBA00023242"/>
    </source>
</evidence>
<evidence type="ECO:0000256" key="9">
    <source>
        <dbReference type="ARBA" id="ARBA00022842"/>
    </source>
</evidence>
<evidence type="ECO:0000256" key="6">
    <source>
        <dbReference type="ARBA" id="ARBA00022723"/>
    </source>
</evidence>
<dbReference type="EMBL" id="CAEY01001144">
    <property type="status" value="NOT_ANNOTATED_CDS"/>
    <property type="molecule type" value="Genomic_DNA"/>
</dbReference>
<gene>
    <name evidence="14" type="primary">107359321</name>
</gene>
<dbReference type="Pfam" id="PF03372">
    <property type="entry name" value="Exo_endo_phos"/>
    <property type="match status" value="1"/>
</dbReference>
<keyword evidence="10" id="KW-0234">DNA repair</keyword>
<dbReference type="GO" id="GO:0070260">
    <property type="term" value="F:5'-tyrosyl-DNA phosphodiesterase activity"/>
    <property type="evidence" value="ECO:0007669"/>
    <property type="project" value="TreeGrafter"/>
</dbReference>
<dbReference type="CDD" id="cd09080">
    <property type="entry name" value="TDP2"/>
    <property type="match status" value="1"/>
</dbReference>
<evidence type="ECO:0000256" key="10">
    <source>
        <dbReference type="ARBA" id="ARBA00023204"/>
    </source>
</evidence>
<evidence type="ECO:0000256" key="8">
    <source>
        <dbReference type="ARBA" id="ARBA00022801"/>
    </source>
</evidence>
<comment type="cofactor">
    <cofactor evidence="1">
        <name>Mn(2+)</name>
        <dbReference type="ChEBI" id="CHEBI:29035"/>
    </cofactor>
</comment>